<evidence type="ECO:0000313" key="3">
    <source>
        <dbReference type="Proteomes" id="UP001530315"/>
    </source>
</evidence>
<dbReference type="AlphaFoldDB" id="A0ABD3Q941"/>
<feature type="region of interest" description="Disordered" evidence="1">
    <location>
        <begin position="87"/>
        <end position="117"/>
    </location>
</feature>
<feature type="compositionally biased region" description="Basic and acidic residues" evidence="1">
    <location>
        <begin position="37"/>
        <end position="46"/>
    </location>
</feature>
<feature type="compositionally biased region" description="Basic residues" evidence="1">
    <location>
        <begin position="104"/>
        <end position="117"/>
    </location>
</feature>
<dbReference type="InterPro" id="IPR024079">
    <property type="entry name" value="MetalloPept_cat_dom_sf"/>
</dbReference>
<protein>
    <recommendedName>
        <fullName evidence="4">Peptidase metallopeptidase domain-containing protein</fullName>
    </recommendedName>
</protein>
<evidence type="ECO:0000313" key="2">
    <source>
        <dbReference type="EMBL" id="KAL3796186.1"/>
    </source>
</evidence>
<dbReference type="EMBL" id="JALLAZ020000392">
    <property type="protein sequence ID" value="KAL3796186.1"/>
    <property type="molecule type" value="Genomic_DNA"/>
</dbReference>
<feature type="compositionally biased region" description="Polar residues" evidence="1">
    <location>
        <begin position="14"/>
        <end position="24"/>
    </location>
</feature>
<gene>
    <name evidence="2" type="ORF">ACHAW5_011284</name>
</gene>
<dbReference type="Proteomes" id="UP001530315">
    <property type="component" value="Unassembled WGS sequence"/>
</dbReference>
<keyword evidence="3" id="KW-1185">Reference proteome</keyword>
<organism evidence="2 3">
    <name type="scientific">Stephanodiscus triporus</name>
    <dbReference type="NCBI Taxonomy" id="2934178"/>
    <lineage>
        <taxon>Eukaryota</taxon>
        <taxon>Sar</taxon>
        <taxon>Stramenopiles</taxon>
        <taxon>Ochrophyta</taxon>
        <taxon>Bacillariophyta</taxon>
        <taxon>Coscinodiscophyceae</taxon>
        <taxon>Thalassiosirophycidae</taxon>
        <taxon>Stephanodiscales</taxon>
        <taxon>Stephanodiscaceae</taxon>
        <taxon>Stephanodiscus</taxon>
    </lineage>
</organism>
<evidence type="ECO:0008006" key="4">
    <source>
        <dbReference type="Google" id="ProtNLM"/>
    </source>
</evidence>
<evidence type="ECO:0000256" key="1">
    <source>
        <dbReference type="SAM" id="MobiDB-lite"/>
    </source>
</evidence>
<proteinExistence type="predicted"/>
<feature type="compositionally biased region" description="Low complexity" evidence="1">
    <location>
        <begin position="390"/>
        <end position="399"/>
    </location>
</feature>
<accession>A0ABD3Q941</accession>
<dbReference type="SUPFAM" id="SSF55486">
    <property type="entry name" value="Metalloproteases ('zincins'), catalytic domain"/>
    <property type="match status" value="1"/>
</dbReference>
<sequence>MVWLFGGRKKVTPTDWSRSPSSFDGTEEASVIARCPAHPDDEKYRESSQAATNAKKKGGVAASGGKDAPDDGEFDAFLEFLESSVAENNGEDGKSSPAATKTKTIPKKRRRRRKKGGVGRYDREVMCVNQSILALIFLIIASFLTWKYGLKEPQSWEETRGGFEDVWEVAGDLWKGRDAGNFADVLDGLDDDGFGDLLEDDPTLQKNIKNIVVPWDNDYVQRDDGGLHLTLQNALDGTWQSVFEVVVADWQESDALQLTIERVAVDYNCNAVDGVVVVCNANFGDTGWVGINERFGRKGHVRSTVVKMNEYYLRNANSDHRRYIMCHEIGHALGLAHTDENPYNVNLENCLDYTVTPYTNMFPGDVNMAKLREMYLTRRLRKVEEDGTVTTPSSPTSSPGFVSWAVK</sequence>
<feature type="region of interest" description="Disordered" evidence="1">
    <location>
        <begin position="385"/>
        <end position="407"/>
    </location>
</feature>
<name>A0ABD3Q941_9STRA</name>
<feature type="region of interest" description="Disordered" evidence="1">
    <location>
        <begin position="1"/>
        <end position="72"/>
    </location>
</feature>
<reference evidence="2 3" key="1">
    <citation type="submission" date="2024-10" db="EMBL/GenBank/DDBJ databases">
        <title>Updated reference genomes for cyclostephanoid diatoms.</title>
        <authorList>
            <person name="Roberts W.R."/>
            <person name="Alverson A.J."/>
        </authorList>
    </citation>
    <scope>NUCLEOTIDE SEQUENCE [LARGE SCALE GENOMIC DNA]</scope>
    <source>
        <strain evidence="2 3">AJA276-08</strain>
    </source>
</reference>
<comment type="caution">
    <text evidence="2">The sequence shown here is derived from an EMBL/GenBank/DDBJ whole genome shotgun (WGS) entry which is preliminary data.</text>
</comment>
<dbReference type="Gene3D" id="3.40.390.10">
    <property type="entry name" value="Collagenase (Catalytic Domain)"/>
    <property type="match status" value="1"/>
</dbReference>